<sequence length="87" mass="10031">MVDVKEATKLATEYFTDLFGDKYSGLTLEEVEISEDEKFWYITIGYNVDKPTISASLPFTRSGREYKSFKIECDTGKVLSMKIRKID</sequence>
<organism evidence="1 2">
    <name type="scientific">Candidatus Scalindua rubra</name>
    <dbReference type="NCBI Taxonomy" id="1872076"/>
    <lineage>
        <taxon>Bacteria</taxon>
        <taxon>Pseudomonadati</taxon>
        <taxon>Planctomycetota</taxon>
        <taxon>Candidatus Brocadiia</taxon>
        <taxon>Candidatus Brocadiales</taxon>
        <taxon>Candidatus Scalinduaceae</taxon>
        <taxon>Candidatus Scalindua</taxon>
    </lineage>
</organism>
<gene>
    <name evidence="1" type="ORF">SCARUB_00521</name>
</gene>
<dbReference type="Proteomes" id="UP000094056">
    <property type="component" value="Unassembled WGS sequence"/>
</dbReference>
<proteinExistence type="predicted"/>
<reference evidence="1 2" key="1">
    <citation type="submission" date="2016-07" db="EMBL/GenBank/DDBJ databases">
        <title>Draft genome of Scalindua rubra, obtained from a brine-seawater interface in the Red Sea, sheds light on salt adaptation in anammox bacteria.</title>
        <authorList>
            <person name="Speth D.R."/>
            <person name="Lagkouvardos I."/>
            <person name="Wang Y."/>
            <person name="Qian P.-Y."/>
            <person name="Dutilh B.E."/>
            <person name="Jetten M.S."/>
        </authorList>
    </citation>
    <scope>NUCLEOTIDE SEQUENCE [LARGE SCALE GENOMIC DNA]</scope>
    <source>
        <strain evidence="1">BSI-1</strain>
    </source>
</reference>
<evidence type="ECO:0000313" key="2">
    <source>
        <dbReference type="Proteomes" id="UP000094056"/>
    </source>
</evidence>
<evidence type="ECO:0000313" key="1">
    <source>
        <dbReference type="EMBL" id="ODS34390.1"/>
    </source>
</evidence>
<accession>A0A1E3XFL6</accession>
<protein>
    <recommendedName>
        <fullName evidence="3">PepSY domain-containing protein</fullName>
    </recommendedName>
</protein>
<dbReference type="AlphaFoldDB" id="A0A1E3XFL6"/>
<comment type="caution">
    <text evidence="1">The sequence shown here is derived from an EMBL/GenBank/DDBJ whole genome shotgun (WGS) entry which is preliminary data.</text>
</comment>
<name>A0A1E3XFL6_9BACT</name>
<evidence type="ECO:0008006" key="3">
    <source>
        <dbReference type="Google" id="ProtNLM"/>
    </source>
</evidence>
<dbReference type="EMBL" id="MAYW01000008">
    <property type="protein sequence ID" value="ODS34390.1"/>
    <property type="molecule type" value="Genomic_DNA"/>
</dbReference>